<dbReference type="Proteomes" id="UP000250462">
    <property type="component" value="Unassembled WGS sequence"/>
</dbReference>
<dbReference type="AlphaFoldDB" id="A0A329QZ34"/>
<gene>
    <name evidence="3" type="ORF">DPM12_06225</name>
</gene>
<dbReference type="Gene3D" id="2.30.130.110">
    <property type="match status" value="1"/>
</dbReference>
<dbReference type="PANTHER" id="PTHR30536">
    <property type="entry name" value="ALTRONATE/GALACTARATE DEHYDRATASE"/>
    <property type="match status" value="1"/>
</dbReference>
<keyword evidence="1" id="KW-0456">Lyase</keyword>
<evidence type="ECO:0000313" key="3">
    <source>
        <dbReference type="EMBL" id="RAW17585.1"/>
    </source>
</evidence>
<comment type="caution">
    <text evidence="3">The sequence shown here is derived from an EMBL/GenBank/DDBJ whole genome shotgun (WGS) entry which is preliminary data.</text>
</comment>
<dbReference type="CDD" id="cd11613">
    <property type="entry name" value="SAF_AH_GD"/>
    <property type="match status" value="1"/>
</dbReference>
<dbReference type="RefSeq" id="WP_112257403.1">
    <property type="nucleotide sequence ID" value="NZ_QMIG01000003.1"/>
</dbReference>
<dbReference type="PANTHER" id="PTHR30536:SF5">
    <property type="entry name" value="ALTRONATE DEHYDRATASE"/>
    <property type="match status" value="1"/>
</dbReference>
<evidence type="ECO:0000259" key="2">
    <source>
        <dbReference type="SMART" id="SM00858"/>
    </source>
</evidence>
<keyword evidence="4" id="KW-1185">Reference proteome</keyword>
<reference evidence="3 4" key="1">
    <citation type="submission" date="2018-06" db="EMBL/GenBank/DDBJ databases">
        <title>Phytoactinopolyspora halophila sp. nov., a novel halophilic actinomycete isolated from a saline soil in China.</title>
        <authorList>
            <person name="Tang S.-K."/>
        </authorList>
    </citation>
    <scope>NUCLEOTIDE SEQUENCE [LARGE SCALE GENOMIC DNA]</scope>
    <source>
        <strain evidence="3 4">YIM 96934</strain>
    </source>
</reference>
<accession>A0A329QZ34</accession>
<evidence type="ECO:0000313" key="4">
    <source>
        <dbReference type="Proteomes" id="UP000250462"/>
    </source>
</evidence>
<proteinExistence type="predicted"/>
<name>A0A329QZ34_9ACTN</name>
<dbReference type="SMART" id="SM00858">
    <property type="entry name" value="SAF"/>
    <property type="match status" value="1"/>
</dbReference>
<dbReference type="OrthoDB" id="9804574at2"/>
<sequence length="105" mass="11220">MPEEHTKAVPQFLAHKEGDHVAVAVQDVSPGTAHGCILHGDQDLTVDVQDTVPLGHKIALTDLAEGVDVIEYGVRVGITTAPITAGQYVHTHNVRSARWQSSVAH</sequence>
<dbReference type="InterPro" id="IPR052172">
    <property type="entry name" value="UxaA_altronate/galactarate_dh"/>
</dbReference>
<feature type="domain" description="SAF" evidence="2">
    <location>
        <begin position="19"/>
        <end position="95"/>
    </location>
</feature>
<dbReference type="GO" id="GO:0016829">
    <property type="term" value="F:lyase activity"/>
    <property type="evidence" value="ECO:0007669"/>
    <property type="project" value="UniProtKB-KW"/>
</dbReference>
<dbReference type="InterPro" id="IPR013974">
    <property type="entry name" value="SAF"/>
</dbReference>
<dbReference type="InterPro" id="IPR044144">
    <property type="entry name" value="SAF_UxaA/GarD"/>
</dbReference>
<organism evidence="3 4">
    <name type="scientific">Phytoactinopolyspora halophila</name>
    <dbReference type="NCBI Taxonomy" id="1981511"/>
    <lineage>
        <taxon>Bacteria</taxon>
        <taxon>Bacillati</taxon>
        <taxon>Actinomycetota</taxon>
        <taxon>Actinomycetes</taxon>
        <taxon>Jiangellales</taxon>
        <taxon>Jiangellaceae</taxon>
        <taxon>Phytoactinopolyspora</taxon>
    </lineage>
</organism>
<evidence type="ECO:0000256" key="1">
    <source>
        <dbReference type="ARBA" id="ARBA00023239"/>
    </source>
</evidence>
<dbReference type="GO" id="GO:0019698">
    <property type="term" value="P:D-galacturonate catabolic process"/>
    <property type="evidence" value="ECO:0007669"/>
    <property type="project" value="TreeGrafter"/>
</dbReference>
<protein>
    <recommendedName>
        <fullName evidence="2">SAF domain-containing protein</fullName>
    </recommendedName>
</protein>
<dbReference type="EMBL" id="QMIG01000003">
    <property type="protein sequence ID" value="RAW17585.1"/>
    <property type="molecule type" value="Genomic_DNA"/>
</dbReference>